<evidence type="ECO:0000313" key="1">
    <source>
        <dbReference type="EMBL" id="PQM27669.1"/>
    </source>
</evidence>
<gene>
    <name evidence="1" type="ORF">CVO77_03605</name>
</gene>
<reference evidence="2" key="1">
    <citation type="submission" date="2017-11" db="EMBL/GenBank/DDBJ databases">
        <title>The complete genome sequence of Sphingopyxis pomeranensis sp. nov. strain WS5A3p.</title>
        <authorList>
            <person name="Kaminski M.A."/>
        </authorList>
    </citation>
    <scope>NUCLEOTIDE SEQUENCE [LARGE SCALE GENOMIC DNA]</scope>
    <source>
        <strain evidence="2">WS5A3p</strain>
    </source>
</reference>
<dbReference type="Proteomes" id="UP000238954">
    <property type="component" value="Chromosome"/>
</dbReference>
<organism evidence="1 2">
    <name type="scientific">Sphingopyxis lindanitolerans</name>
    <dbReference type="NCBI Taxonomy" id="2054227"/>
    <lineage>
        <taxon>Bacteria</taxon>
        <taxon>Pseudomonadati</taxon>
        <taxon>Pseudomonadota</taxon>
        <taxon>Alphaproteobacteria</taxon>
        <taxon>Sphingomonadales</taxon>
        <taxon>Sphingomonadaceae</taxon>
        <taxon>Sphingopyxis</taxon>
    </lineage>
</organism>
<dbReference type="OrthoDB" id="5422830at2"/>
<keyword evidence="2" id="KW-1185">Reference proteome</keyword>
<evidence type="ECO:0000313" key="2">
    <source>
        <dbReference type="Proteomes" id="UP000238954"/>
    </source>
</evidence>
<name>A0A2S8B5Y9_9SPHN</name>
<dbReference type="AlphaFoldDB" id="A0A2S8B5Y9"/>
<accession>A0A2S8B5Y9</accession>
<proteinExistence type="predicted"/>
<protein>
    <submittedName>
        <fullName evidence="1">Uncharacterized protein</fullName>
    </submittedName>
</protein>
<dbReference type="EMBL" id="PHFW01000002">
    <property type="protein sequence ID" value="PQM27669.1"/>
    <property type="molecule type" value="Genomic_DNA"/>
</dbReference>
<dbReference type="RefSeq" id="WP_105997930.1">
    <property type="nucleotide sequence ID" value="NZ_CM009578.1"/>
</dbReference>
<comment type="caution">
    <text evidence="1">The sequence shown here is derived from an EMBL/GenBank/DDBJ whole genome shotgun (WGS) entry which is preliminary data.</text>
</comment>
<sequence length="65" mass="7221">MQHDPFDPAAWLARWHAVGGAWAGGYLIRPPGHDRIGADLLTAELDDDRRQAVRDHIGWGETASF</sequence>